<accession>A0A562JWE4</accession>
<evidence type="ECO:0000313" key="3">
    <source>
        <dbReference type="Proteomes" id="UP000318667"/>
    </source>
</evidence>
<keyword evidence="3" id="KW-1185">Reference proteome</keyword>
<evidence type="ECO:0000313" key="2">
    <source>
        <dbReference type="EMBL" id="TWH87264.1"/>
    </source>
</evidence>
<feature type="transmembrane region" description="Helical" evidence="1">
    <location>
        <begin position="20"/>
        <end position="47"/>
    </location>
</feature>
<name>A0A562JWE4_9BACI</name>
<keyword evidence="1" id="KW-0472">Membrane</keyword>
<protein>
    <submittedName>
        <fullName evidence="2">Uncharacterized protein</fullName>
    </submittedName>
</protein>
<keyword evidence="1" id="KW-1133">Transmembrane helix</keyword>
<sequence length="68" mass="8163">MSLSVSKTIEIFPIPFGFCQYFSFFSSLNVFVIFNSVMYITYFFFYMTYNDSENIKKEFCCDARHKNN</sequence>
<evidence type="ECO:0000256" key="1">
    <source>
        <dbReference type="SAM" id="Phobius"/>
    </source>
</evidence>
<organism evidence="2 3">
    <name type="scientific">Cytobacillus oceanisediminis</name>
    <dbReference type="NCBI Taxonomy" id="665099"/>
    <lineage>
        <taxon>Bacteria</taxon>
        <taxon>Bacillati</taxon>
        <taxon>Bacillota</taxon>
        <taxon>Bacilli</taxon>
        <taxon>Bacillales</taxon>
        <taxon>Bacillaceae</taxon>
        <taxon>Cytobacillus</taxon>
    </lineage>
</organism>
<gene>
    <name evidence="2" type="ORF">IQ19_02210</name>
</gene>
<comment type="caution">
    <text evidence="2">The sequence shown here is derived from an EMBL/GenBank/DDBJ whole genome shotgun (WGS) entry which is preliminary data.</text>
</comment>
<reference evidence="2 3" key="1">
    <citation type="journal article" date="2015" name="Stand. Genomic Sci.">
        <title>Genomic Encyclopedia of Bacterial and Archaeal Type Strains, Phase III: the genomes of soil and plant-associated and newly described type strains.</title>
        <authorList>
            <person name="Whitman W.B."/>
            <person name="Woyke T."/>
            <person name="Klenk H.P."/>
            <person name="Zhou Y."/>
            <person name="Lilburn T.G."/>
            <person name="Beck B.J."/>
            <person name="De Vos P."/>
            <person name="Vandamme P."/>
            <person name="Eisen J.A."/>
            <person name="Garrity G."/>
            <person name="Hugenholtz P."/>
            <person name="Kyrpides N.C."/>
        </authorList>
    </citation>
    <scope>NUCLEOTIDE SEQUENCE [LARGE SCALE GENOMIC DNA]</scope>
    <source>
        <strain evidence="2 3">CGMCC 1.10115</strain>
    </source>
</reference>
<dbReference type="Proteomes" id="UP000318667">
    <property type="component" value="Unassembled WGS sequence"/>
</dbReference>
<dbReference type="AlphaFoldDB" id="A0A562JWE4"/>
<keyword evidence="1" id="KW-0812">Transmembrane</keyword>
<dbReference type="EMBL" id="VLKI01000005">
    <property type="protein sequence ID" value="TWH87264.1"/>
    <property type="molecule type" value="Genomic_DNA"/>
</dbReference>
<proteinExistence type="predicted"/>